<sequence>MPPMMPMMPIIPQRVGNGMGGYVTSGRTANGVNYASASSYSSSSSGGGGTPYRPTTTTYTTGSLPYRPSSPSNTVRQESEKRTKLPNGGELITKTMVEKTPNGQRVSSFSYSQNPLGPVIPAAARNIPGSGKLPFSAVTYRLVDQTEITTTQKERLEQYKPPLAGIESDGDIYVREGSGEGPSPLEAPQTITFQSASSSSPGVTYTSSSSSPGYSFQSSSSSSQPVYASASQSSNAI</sequence>
<feature type="compositionally biased region" description="Low complexity" evidence="1">
    <location>
        <begin position="195"/>
        <end position="237"/>
    </location>
</feature>
<dbReference type="AlphaFoldDB" id="A0AAN5IC28"/>
<feature type="region of interest" description="Disordered" evidence="1">
    <location>
        <begin position="161"/>
        <end position="237"/>
    </location>
</feature>
<feature type="region of interest" description="Disordered" evidence="1">
    <location>
        <begin position="36"/>
        <end position="87"/>
    </location>
</feature>
<comment type="caution">
    <text evidence="2">The sequence shown here is derived from an EMBL/GenBank/DDBJ whole genome shotgun (WGS) entry which is preliminary data.</text>
</comment>
<name>A0AAN5IC28_9BILA</name>
<keyword evidence="3" id="KW-1185">Reference proteome</keyword>
<organism evidence="2 3">
    <name type="scientific">Pristionchus mayeri</name>
    <dbReference type="NCBI Taxonomy" id="1317129"/>
    <lineage>
        <taxon>Eukaryota</taxon>
        <taxon>Metazoa</taxon>
        <taxon>Ecdysozoa</taxon>
        <taxon>Nematoda</taxon>
        <taxon>Chromadorea</taxon>
        <taxon>Rhabditida</taxon>
        <taxon>Rhabditina</taxon>
        <taxon>Diplogasteromorpha</taxon>
        <taxon>Diplogasteroidea</taxon>
        <taxon>Neodiplogasteridae</taxon>
        <taxon>Pristionchus</taxon>
    </lineage>
</organism>
<dbReference type="Proteomes" id="UP001328107">
    <property type="component" value="Unassembled WGS sequence"/>
</dbReference>
<accession>A0AAN5IC28</accession>
<feature type="compositionally biased region" description="Low complexity" evidence="1">
    <location>
        <begin position="51"/>
        <end position="63"/>
    </location>
</feature>
<protein>
    <submittedName>
        <fullName evidence="2">Uncharacterized protein</fullName>
    </submittedName>
</protein>
<evidence type="ECO:0000313" key="3">
    <source>
        <dbReference type="Proteomes" id="UP001328107"/>
    </source>
</evidence>
<evidence type="ECO:0000313" key="2">
    <source>
        <dbReference type="EMBL" id="GMR60687.1"/>
    </source>
</evidence>
<dbReference type="EMBL" id="BTRK01000006">
    <property type="protein sequence ID" value="GMR60687.1"/>
    <property type="molecule type" value="Genomic_DNA"/>
</dbReference>
<proteinExistence type="predicted"/>
<gene>
    <name evidence="2" type="ORF">PMAYCL1PPCAC_30882</name>
</gene>
<reference evidence="3" key="1">
    <citation type="submission" date="2022-10" db="EMBL/GenBank/DDBJ databases">
        <title>Genome assembly of Pristionchus species.</title>
        <authorList>
            <person name="Yoshida K."/>
            <person name="Sommer R.J."/>
        </authorList>
    </citation>
    <scope>NUCLEOTIDE SEQUENCE [LARGE SCALE GENOMIC DNA]</scope>
    <source>
        <strain evidence="3">RS5460</strain>
    </source>
</reference>
<evidence type="ECO:0000256" key="1">
    <source>
        <dbReference type="SAM" id="MobiDB-lite"/>
    </source>
</evidence>